<dbReference type="PANTHER" id="PTHR47410">
    <property type="entry name" value="TOLL-LIKE RECEPTOR 7-RELATED"/>
    <property type="match status" value="1"/>
</dbReference>
<keyword evidence="6" id="KW-0675">Receptor</keyword>
<reference evidence="8" key="1">
    <citation type="journal article" date="2022" name="bioRxiv">
        <title>Sequencing and chromosome-scale assembly of the giantPleurodeles waltlgenome.</title>
        <authorList>
            <person name="Brown T."/>
            <person name="Elewa A."/>
            <person name="Iarovenko S."/>
            <person name="Subramanian E."/>
            <person name="Araus A.J."/>
            <person name="Petzold A."/>
            <person name="Susuki M."/>
            <person name="Suzuki K.-i.T."/>
            <person name="Hayashi T."/>
            <person name="Toyoda A."/>
            <person name="Oliveira C."/>
            <person name="Osipova E."/>
            <person name="Leigh N.D."/>
            <person name="Simon A."/>
            <person name="Yun M.H."/>
        </authorList>
    </citation>
    <scope>NUCLEOTIDE SEQUENCE</scope>
    <source>
        <strain evidence="8">20211129_DDA</strain>
        <tissue evidence="8">Liver</tissue>
    </source>
</reference>
<dbReference type="InterPro" id="IPR032675">
    <property type="entry name" value="LRR_dom_sf"/>
</dbReference>
<organism evidence="8 9">
    <name type="scientific">Pleurodeles waltl</name>
    <name type="common">Iberian ribbed newt</name>
    <dbReference type="NCBI Taxonomy" id="8319"/>
    <lineage>
        <taxon>Eukaryota</taxon>
        <taxon>Metazoa</taxon>
        <taxon>Chordata</taxon>
        <taxon>Craniata</taxon>
        <taxon>Vertebrata</taxon>
        <taxon>Euteleostomi</taxon>
        <taxon>Amphibia</taxon>
        <taxon>Batrachia</taxon>
        <taxon>Caudata</taxon>
        <taxon>Salamandroidea</taxon>
        <taxon>Salamandridae</taxon>
        <taxon>Pleurodelinae</taxon>
        <taxon>Pleurodeles</taxon>
    </lineage>
</organism>
<dbReference type="GO" id="GO:0051607">
    <property type="term" value="P:defense response to virus"/>
    <property type="evidence" value="ECO:0007669"/>
    <property type="project" value="TreeGrafter"/>
</dbReference>
<dbReference type="Gene3D" id="3.80.10.10">
    <property type="entry name" value="Ribonuclease Inhibitor"/>
    <property type="match status" value="1"/>
</dbReference>
<dbReference type="AlphaFoldDB" id="A0AAV7NNI9"/>
<evidence type="ECO:0000256" key="4">
    <source>
        <dbReference type="ARBA" id="ARBA00022989"/>
    </source>
</evidence>
<evidence type="ECO:0000256" key="1">
    <source>
        <dbReference type="ARBA" id="ARBA00004370"/>
    </source>
</evidence>
<dbReference type="EMBL" id="JANPWB010000012">
    <property type="protein sequence ID" value="KAJ1117496.1"/>
    <property type="molecule type" value="Genomic_DNA"/>
</dbReference>
<protein>
    <recommendedName>
        <fullName evidence="10">Toll-like receptor 7</fullName>
    </recommendedName>
</protein>
<keyword evidence="9" id="KW-1185">Reference proteome</keyword>
<evidence type="ECO:0000313" key="9">
    <source>
        <dbReference type="Proteomes" id="UP001066276"/>
    </source>
</evidence>
<comment type="caution">
    <text evidence="8">The sequence shown here is derived from an EMBL/GenBank/DDBJ whole genome shotgun (WGS) entry which is preliminary data.</text>
</comment>
<comment type="subcellular location">
    <subcellularLocation>
        <location evidence="1">Membrane</location>
    </subcellularLocation>
</comment>
<name>A0AAV7NNI9_PLEWA</name>
<accession>A0AAV7NNI9</accession>
<keyword evidence="7" id="KW-0325">Glycoprotein</keyword>
<keyword evidence="3" id="KW-0732">Signal</keyword>
<evidence type="ECO:0000256" key="3">
    <source>
        <dbReference type="ARBA" id="ARBA00022729"/>
    </source>
</evidence>
<dbReference type="GO" id="GO:0038187">
    <property type="term" value="F:pattern recognition receptor activity"/>
    <property type="evidence" value="ECO:0007669"/>
    <property type="project" value="TreeGrafter"/>
</dbReference>
<evidence type="ECO:0000313" key="8">
    <source>
        <dbReference type="EMBL" id="KAJ1117496.1"/>
    </source>
</evidence>
<evidence type="ECO:0000256" key="2">
    <source>
        <dbReference type="ARBA" id="ARBA00022692"/>
    </source>
</evidence>
<dbReference type="Proteomes" id="UP001066276">
    <property type="component" value="Chromosome 8"/>
</dbReference>
<keyword evidence="4" id="KW-1133">Transmembrane helix</keyword>
<dbReference type="SUPFAM" id="SSF52058">
    <property type="entry name" value="L domain-like"/>
    <property type="match status" value="1"/>
</dbReference>
<proteinExistence type="predicted"/>
<dbReference type="GO" id="GO:0034154">
    <property type="term" value="P:toll-like receptor 7 signaling pathway"/>
    <property type="evidence" value="ECO:0007669"/>
    <property type="project" value="TreeGrafter"/>
</dbReference>
<evidence type="ECO:0000256" key="7">
    <source>
        <dbReference type="ARBA" id="ARBA00023180"/>
    </source>
</evidence>
<dbReference type="PANTHER" id="PTHR47410:SF2">
    <property type="entry name" value="TOLL-LIKE RECEPTOR 7"/>
    <property type="match status" value="1"/>
</dbReference>
<evidence type="ECO:0000256" key="6">
    <source>
        <dbReference type="ARBA" id="ARBA00023170"/>
    </source>
</evidence>
<dbReference type="GO" id="GO:0005886">
    <property type="term" value="C:plasma membrane"/>
    <property type="evidence" value="ECO:0007669"/>
    <property type="project" value="TreeGrafter"/>
</dbReference>
<dbReference type="GO" id="GO:0007249">
    <property type="term" value="P:canonical NF-kappaB signal transduction"/>
    <property type="evidence" value="ECO:0007669"/>
    <property type="project" value="TreeGrafter"/>
</dbReference>
<keyword evidence="2" id="KW-0812">Transmembrane</keyword>
<dbReference type="GO" id="GO:0032755">
    <property type="term" value="P:positive regulation of interleukin-6 production"/>
    <property type="evidence" value="ECO:0007669"/>
    <property type="project" value="TreeGrafter"/>
</dbReference>
<evidence type="ECO:0000256" key="5">
    <source>
        <dbReference type="ARBA" id="ARBA00023136"/>
    </source>
</evidence>
<evidence type="ECO:0008006" key="10">
    <source>
        <dbReference type="Google" id="ProtNLM"/>
    </source>
</evidence>
<dbReference type="GO" id="GO:0002224">
    <property type="term" value="P:toll-like receptor signaling pathway"/>
    <property type="evidence" value="ECO:0007669"/>
    <property type="project" value="TreeGrafter"/>
</dbReference>
<gene>
    <name evidence="8" type="ORF">NDU88_005695</name>
</gene>
<feature type="non-terminal residue" evidence="8">
    <location>
        <position position="278"/>
    </location>
</feature>
<sequence>GVPVWRFFPYGVFPLGLHLEGTDCGSVLLSAAPWLPEGVAPTSARAGLARTKAARNLPLVWTLLYKCSSIRHCHLLILLYLCPKLSAATWFPKSLPCDVKESSEDVSLLVDCADRRLTEVPRGIPTNVTNLTLTINHIPHISQKSFLRLQNLVEIDLRCNCVPVRLGPKDHVCTERLYIEDSSFTSLTLLKSLYLDGNQLLEIPRGLPQHLQLLSLEANSIFSITKGNLTDVVNLEILYLGQNCYYRNPCNVSFYIENDAFYNLTNLSVLSLKSNNIT</sequence>
<feature type="non-terminal residue" evidence="8">
    <location>
        <position position="1"/>
    </location>
</feature>
<keyword evidence="5" id="KW-0472">Membrane</keyword>